<dbReference type="EMBL" id="JACIER010000002">
    <property type="protein sequence ID" value="MBB4042820.1"/>
    <property type="molecule type" value="Genomic_DNA"/>
</dbReference>
<feature type="transmembrane region" description="Helical" evidence="1">
    <location>
        <begin position="86"/>
        <end position="105"/>
    </location>
</feature>
<sequence>METTTLKLYSLSYRSAKTYLAASLFIVGNVLLPQLCHLIPNGGMTLLPIYFFTLVGSYKYGWKAGLLIAIFSPLVNSALFGMPMPAVLPAILLKSVLLAGIAGIAAKRFQRISLPILALVVLSYQLIGTLGEWFLSGSFFLAIQDFRIGIPGMLLQIIGGFLIIKHILKE</sequence>
<accession>A0A840CSE4</accession>
<keyword evidence="3" id="KW-1185">Reference proteome</keyword>
<evidence type="ECO:0000313" key="3">
    <source>
        <dbReference type="Proteomes" id="UP000560658"/>
    </source>
</evidence>
<evidence type="ECO:0000256" key="1">
    <source>
        <dbReference type="SAM" id="Phobius"/>
    </source>
</evidence>
<evidence type="ECO:0000313" key="2">
    <source>
        <dbReference type="EMBL" id="MBB4042820.1"/>
    </source>
</evidence>
<keyword evidence="1" id="KW-1133">Transmembrane helix</keyword>
<keyword evidence="1" id="KW-0812">Transmembrane</keyword>
<feature type="transmembrane region" description="Helical" evidence="1">
    <location>
        <begin position="60"/>
        <end position="80"/>
    </location>
</feature>
<feature type="transmembrane region" description="Helical" evidence="1">
    <location>
        <begin position="148"/>
        <end position="168"/>
    </location>
</feature>
<feature type="transmembrane region" description="Helical" evidence="1">
    <location>
        <begin position="20"/>
        <end position="39"/>
    </location>
</feature>
<dbReference type="Proteomes" id="UP000560658">
    <property type="component" value="Unassembled WGS sequence"/>
</dbReference>
<proteinExistence type="predicted"/>
<comment type="caution">
    <text evidence="2">The sequence shown here is derived from an EMBL/GenBank/DDBJ whole genome shotgun (WGS) entry which is preliminary data.</text>
</comment>
<reference evidence="2" key="1">
    <citation type="submission" date="2020-08" db="EMBL/GenBank/DDBJ databases">
        <title>Genomic Encyclopedia of Type Strains, Phase IV (KMG-IV): sequencing the most valuable type-strain genomes for metagenomic binning, comparative biology and taxonomic classification.</title>
        <authorList>
            <person name="Goeker M."/>
        </authorList>
    </citation>
    <scope>NUCLEOTIDE SEQUENCE [LARGE SCALE GENOMIC DNA]</scope>
    <source>
        <strain evidence="2">DSM 105720</strain>
    </source>
</reference>
<keyword evidence="1" id="KW-0472">Membrane</keyword>
<evidence type="ECO:0008006" key="4">
    <source>
        <dbReference type="Google" id="ProtNLM"/>
    </source>
</evidence>
<dbReference type="AlphaFoldDB" id="A0A840CSE4"/>
<protein>
    <recommendedName>
        <fullName evidence="4">ECF transporter S component</fullName>
    </recommendedName>
</protein>
<gene>
    <name evidence="2" type="ORF">GGR06_000585</name>
</gene>
<dbReference type="RefSeq" id="WP_044164027.1">
    <property type="nucleotide sequence ID" value="NZ_JACIER010000002.1"/>
</dbReference>
<feature type="transmembrane region" description="Helical" evidence="1">
    <location>
        <begin position="117"/>
        <end position="142"/>
    </location>
</feature>
<name>A0A840CSE4_9BACE</name>
<organism evidence="2 3">
    <name type="scientific">Bacteroides reticulotermitis</name>
    <dbReference type="NCBI Taxonomy" id="1133319"/>
    <lineage>
        <taxon>Bacteria</taxon>
        <taxon>Pseudomonadati</taxon>
        <taxon>Bacteroidota</taxon>
        <taxon>Bacteroidia</taxon>
        <taxon>Bacteroidales</taxon>
        <taxon>Bacteroidaceae</taxon>
        <taxon>Bacteroides</taxon>
    </lineage>
</organism>